<dbReference type="FunFam" id="2.40.30.10:FF:000004">
    <property type="entry name" value="50S ribosomal protein L3"/>
    <property type="match status" value="1"/>
</dbReference>
<dbReference type="OrthoDB" id="274683at2759"/>
<keyword evidence="3" id="KW-0809">Transit peptide</keyword>
<evidence type="ECO:0000256" key="1">
    <source>
        <dbReference type="ARBA" id="ARBA00004173"/>
    </source>
</evidence>
<keyword evidence="6 8" id="KW-0687">Ribonucleoprotein</keyword>
<dbReference type="GO" id="GO:0006412">
    <property type="term" value="P:translation"/>
    <property type="evidence" value="ECO:0007669"/>
    <property type="project" value="InterPro"/>
</dbReference>
<dbReference type="InterPro" id="IPR019927">
    <property type="entry name" value="Ribosomal_uL3_bac/org-type"/>
</dbReference>
<dbReference type="AlphaFoldDB" id="A0A1E5RHC4"/>
<evidence type="ECO:0000256" key="2">
    <source>
        <dbReference type="ARBA" id="ARBA00006540"/>
    </source>
</evidence>
<proteinExistence type="inferred from homology"/>
<reference evidence="11" key="1">
    <citation type="journal article" date="2016" name="Genome Announc.">
        <title>Genome sequences of three species of Hanseniaspora isolated from spontaneous wine fermentations.</title>
        <authorList>
            <person name="Sternes P.R."/>
            <person name="Lee D."/>
            <person name="Kutyna D.R."/>
            <person name="Borneman A.R."/>
        </authorList>
    </citation>
    <scope>NUCLEOTIDE SEQUENCE [LARGE SCALE GENOMIC DNA]</scope>
    <source>
        <strain evidence="11">AWRI3579</strain>
    </source>
</reference>
<keyword evidence="11" id="KW-1185">Reference proteome</keyword>
<dbReference type="PANTHER" id="PTHR11229:SF8">
    <property type="entry name" value="LARGE RIBOSOMAL SUBUNIT PROTEIN UL3M"/>
    <property type="match status" value="1"/>
</dbReference>
<dbReference type="Gene3D" id="2.40.30.10">
    <property type="entry name" value="Translation factors"/>
    <property type="match status" value="2"/>
</dbReference>
<dbReference type="InParanoid" id="A0A1E5RHC4"/>
<comment type="similarity">
    <text evidence="2 8">Belongs to the universal ribosomal protein uL3 family.</text>
</comment>
<name>A0A1E5RHC4_9ASCO</name>
<dbReference type="PROSITE" id="PS00474">
    <property type="entry name" value="RIBOSOMAL_L3"/>
    <property type="match status" value="1"/>
</dbReference>
<keyword evidence="5" id="KW-0496">Mitochondrion</keyword>
<dbReference type="SUPFAM" id="SSF50447">
    <property type="entry name" value="Translation proteins"/>
    <property type="match status" value="1"/>
</dbReference>
<evidence type="ECO:0000256" key="8">
    <source>
        <dbReference type="RuleBase" id="RU003905"/>
    </source>
</evidence>
<dbReference type="FunCoup" id="A0A1E5RHC4">
    <property type="interactions" value="881"/>
</dbReference>
<dbReference type="InterPro" id="IPR019926">
    <property type="entry name" value="Ribosomal_uL3_CS"/>
</dbReference>
<evidence type="ECO:0000313" key="11">
    <source>
        <dbReference type="Proteomes" id="UP000095728"/>
    </source>
</evidence>
<dbReference type="GO" id="GO:0003735">
    <property type="term" value="F:structural constituent of ribosome"/>
    <property type="evidence" value="ECO:0007669"/>
    <property type="project" value="InterPro"/>
</dbReference>
<feature type="region of interest" description="Disordered" evidence="9">
    <location>
        <begin position="189"/>
        <end position="211"/>
    </location>
</feature>
<dbReference type="PANTHER" id="PTHR11229">
    <property type="entry name" value="50S RIBOSOMAL PROTEIN L3"/>
    <property type="match status" value="1"/>
</dbReference>
<organism evidence="10 11">
    <name type="scientific">Hanseniaspora osmophila</name>
    <dbReference type="NCBI Taxonomy" id="56408"/>
    <lineage>
        <taxon>Eukaryota</taxon>
        <taxon>Fungi</taxon>
        <taxon>Dikarya</taxon>
        <taxon>Ascomycota</taxon>
        <taxon>Saccharomycotina</taxon>
        <taxon>Saccharomycetes</taxon>
        <taxon>Saccharomycodales</taxon>
        <taxon>Saccharomycodaceae</taxon>
        <taxon>Hanseniaspora</taxon>
    </lineage>
</organism>
<dbReference type="NCBIfam" id="TIGR03625">
    <property type="entry name" value="L3_bact"/>
    <property type="match status" value="1"/>
</dbReference>
<dbReference type="STRING" id="56408.A0A1E5RHC4"/>
<dbReference type="GO" id="GO:0005762">
    <property type="term" value="C:mitochondrial large ribosomal subunit"/>
    <property type="evidence" value="ECO:0007669"/>
    <property type="project" value="TreeGrafter"/>
</dbReference>
<dbReference type="Proteomes" id="UP000095728">
    <property type="component" value="Unassembled WGS sequence"/>
</dbReference>
<evidence type="ECO:0000256" key="9">
    <source>
        <dbReference type="SAM" id="MobiDB-lite"/>
    </source>
</evidence>
<evidence type="ECO:0000256" key="4">
    <source>
        <dbReference type="ARBA" id="ARBA00022980"/>
    </source>
</evidence>
<comment type="subcellular location">
    <subcellularLocation>
        <location evidence="1">Mitochondrion</location>
    </subcellularLocation>
</comment>
<evidence type="ECO:0000256" key="7">
    <source>
        <dbReference type="ARBA" id="ARBA00035209"/>
    </source>
</evidence>
<sequence>MFKSNLIKQLVLQRAQSTAFKKPQLVAPEIALAQVKPQLNILKHSPEAALIRKRLPYRSGVLAKKQGMVPYFDEKTGNRYPATVLEMNNVEVILNRTFAEHGYFANQIGYGDVSPKKVTRALLGHFSSKEVNPKFEVAEFRVKNEKGLLPPATLLKPSWFREGQYVDCKSVSKGKGFQGVMKRHNFHGQPASHGNSKTHRHGGSIGQNQTPGRVLPGTKMPGHMGHQNRTLQKLEVLKVDDKLGVILIKGSVAGPKGAMVKILDTIKMDPLFGIKKAEYKASKK</sequence>
<protein>
    <recommendedName>
        <fullName evidence="7">Large ribosomal subunit protein uL3m</fullName>
    </recommendedName>
</protein>
<dbReference type="InterPro" id="IPR000597">
    <property type="entry name" value="Ribosomal_uL3"/>
</dbReference>
<dbReference type="Pfam" id="PF00297">
    <property type="entry name" value="Ribosomal_L3"/>
    <property type="match status" value="1"/>
</dbReference>
<comment type="caution">
    <text evidence="10">The sequence shown here is derived from an EMBL/GenBank/DDBJ whole genome shotgun (WGS) entry which is preliminary data.</text>
</comment>
<evidence type="ECO:0000256" key="5">
    <source>
        <dbReference type="ARBA" id="ARBA00023128"/>
    </source>
</evidence>
<evidence type="ECO:0000256" key="6">
    <source>
        <dbReference type="ARBA" id="ARBA00023274"/>
    </source>
</evidence>
<evidence type="ECO:0000256" key="3">
    <source>
        <dbReference type="ARBA" id="ARBA00022946"/>
    </source>
</evidence>
<evidence type="ECO:0000313" key="10">
    <source>
        <dbReference type="EMBL" id="OEJ86284.1"/>
    </source>
</evidence>
<gene>
    <name evidence="10" type="ORF">AWRI3579_g1109</name>
</gene>
<dbReference type="EMBL" id="LPNM01000006">
    <property type="protein sequence ID" value="OEJ86284.1"/>
    <property type="molecule type" value="Genomic_DNA"/>
</dbReference>
<keyword evidence="4 8" id="KW-0689">Ribosomal protein</keyword>
<dbReference type="InterPro" id="IPR009000">
    <property type="entry name" value="Transl_B-barrel_sf"/>
</dbReference>
<accession>A0A1E5RHC4</accession>